<gene>
    <name evidence="3" type="ORF">OIU77_021235</name>
</gene>
<feature type="compositionally biased region" description="Polar residues" evidence="1">
    <location>
        <begin position="202"/>
        <end position="213"/>
    </location>
</feature>
<protein>
    <submittedName>
        <fullName evidence="3">Uncharacterized protein</fullName>
    </submittedName>
</protein>
<feature type="region of interest" description="Disordered" evidence="1">
    <location>
        <begin position="160"/>
        <end position="187"/>
    </location>
</feature>
<feature type="transmembrane region" description="Helical" evidence="2">
    <location>
        <begin position="341"/>
        <end position="372"/>
    </location>
</feature>
<feature type="region of interest" description="Disordered" evidence="1">
    <location>
        <begin position="201"/>
        <end position="270"/>
    </location>
</feature>
<evidence type="ECO:0000256" key="2">
    <source>
        <dbReference type="SAM" id="Phobius"/>
    </source>
</evidence>
<comment type="caution">
    <text evidence="3">The sequence shown here is derived from an EMBL/GenBank/DDBJ whole genome shotgun (WGS) entry which is preliminary data.</text>
</comment>
<feature type="compositionally biased region" description="Basic and acidic residues" evidence="1">
    <location>
        <begin position="240"/>
        <end position="264"/>
    </location>
</feature>
<feature type="compositionally biased region" description="Low complexity" evidence="1">
    <location>
        <begin position="50"/>
        <end position="73"/>
    </location>
</feature>
<evidence type="ECO:0000313" key="3">
    <source>
        <dbReference type="EMBL" id="KAJ6396161.1"/>
    </source>
</evidence>
<evidence type="ECO:0000313" key="4">
    <source>
        <dbReference type="Proteomes" id="UP001141253"/>
    </source>
</evidence>
<keyword evidence="2" id="KW-0472">Membrane</keyword>
<reference evidence="3" key="1">
    <citation type="submission" date="2022-10" db="EMBL/GenBank/DDBJ databases">
        <authorList>
            <person name="Hyden B.L."/>
            <person name="Feng K."/>
            <person name="Yates T."/>
            <person name="Jawdy S."/>
            <person name="Smart L.B."/>
            <person name="Muchero W."/>
        </authorList>
    </citation>
    <scope>NUCLEOTIDE SEQUENCE</scope>
    <source>
        <tissue evidence="3">Shoot tip</tissue>
    </source>
</reference>
<proteinExistence type="predicted"/>
<dbReference type="EMBL" id="JAPFFI010000004">
    <property type="protein sequence ID" value="KAJ6396161.1"/>
    <property type="molecule type" value="Genomic_DNA"/>
</dbReference>
<dbReference type="PANTHER" id="PTHR21726">
    <property type="entry name" value="PHOSPHATIDYLINOSITOL N-ACETYLGLUCOSAMINYLTRANSFERASE SUBUNIT P DOWN SYNDROME CRITICAL REGION PROTEIN 5 -RELATED"/>
    <property type="match status" value="1"/>
</dbReference>
<keyword evidence="2" id="KW-1133">Transmembrane helix</keyword>
<reference evidence="3" key="2">
    <citation type="journal article" date="2023" name="Int. J. Mol. Sci.">
        <title>De Novo Assembly and Annotation of 11 Diverse Shrub Willow (Salix) Genomes Reveals Novel Gene Organization in Sex-Linked Regions.</title>
        <authorList>
            <person name="Hyden B."/>
            <person name="Feng K."/>
            <person name="Yates T.B."/>
            <person name="Jawdy S."/>
            <person name="Cereghino C."/>
            <person name="Smart L.B."/>
            <person name="Muchero W."/>
        </authorList>
    </citation>
    <scope>NUCLEOTIDE SEQUENCE</scope>
    <source>
        <tissue evidence="3">Shoot tip</tissue>
    </source>
</reference>
<dbReference type="Proteomes" id="UP001141253">
    <property type="component" value="Chromosome 4"/>
</dbReference>
<accession>A0ABQ9CDA9</accession>
<organism evidence="3 4">
    <name type="scientific">Salix suchowensis</name>
    <dbReference type="NCBI Taxonomy" id="1278906"/>
    <lineage>
        <taxon>Eukaryota</taxon>
        <taxon>Viridiplantae</taxon>
        <taxon>Streptophyta</taxon>
        <taxon>Embryophyta</taxon>
        <taxon>Tracheophyta</taxon>
        <taxon>Spermatophyta</taxon>
        <taxon>Magnoliopsida</taxon>
        <taxon>eudicotyledons</taxon>
        <taxon>Gunneridae</taxon>
        <taxon>Pentapetalae</taxon>
        <taxon>rosids</taxon>
        <taxon>fabids</taxon>
        <taxon>Malpighiales</taxon>
        <taxon>Salicaceae</taxon>
        <taxon>Saliceae</taxon>
        <taxon>Salix</taxon>
    </lineage>
</organism>
<sequence>MIKPRPPISTPEQERNITYRRNWDQQSIAVEEQDNTRARSQTITVIKPVSPESQSQRQLRSQQCRPQQQESSSVTYKQRIQTQNEMFISRDRTPPRAKLNNLLSRRASSAAYGINEARDSVALNRNIISRGRTRASNLAENSTIDKDRKVRKRTVGFNAQVEGTGFPNPMSVRQRNTRSDSVSRKVAPSISRTIDRACIKTGSVNDGESNKNNGSRENDAISLTFNSPLRHRTVVSRGGLNERSHQIDKNTSHQRRLVLDENDGKTPLQNRFPLRGGALGTILEQKLKELASQEQEELTSGGSHPMRSAAMILQELIFALTEDQPMSPHAHMFNADKTYQVGLLCIGMVLSFFMLFMVQNFCAYFVLICYLIKASLIEEKTT</sequence>
<keyword evidence="4" id="KW-1185">Reference proteome</keyword>
<feature type="region of interest" description="Disordered" evidence="1">
    <location>
        <begin position="49"/>
        <end position="76"/>
    </location>
</feature>
<dbReference type="PANTHER" id="PTHR21726:SF61">
    <property type="entry name" value="DNAA INITIATOR-ASSOCIATING PROTEIN"/>
    <property type="match status" value="1"/>
</dbReference>
<name>A0ABQ9CDA9_9ROSI</name>
<keyword evidence="2" id="KW-0812">Transmembrane</keyword>
<evidence type="ECO:0000256" key="1">
    <source>
        <dbReference type="SAM" id="MobiDB-lite"/>
    </source>
</evidence>